<dbReference type="Proteomes" id="UP000076794">
    <property type="component" value="Chromosome"/>
</dbReference>
<accession>A0A161I229</accession>
<dbReference type="RefSeq" id="WP_068202783.1">
    <property type="nucleotide sequence ID" value="NZ_CP014209.1"/>
</dbReference>
<dbReference type="STRING" id="1300344.I598_1948"/>
<feature type="signal peptide" evidence="1">
    <location>
        <begin position="1"/>
        <end position="31"/>
    </location>
</feature>
<dbReference type="OrthoDB" id="5150380at2"/>
<reference evidence="2 3" key="1">
    <citation type="submission" date="2016-01" db="EMBL/GenBank/DDBJ databases">
        <title>Complete genome sequence of a soil Actinobacterium, Isoptericola dokdonensis DS-3.</title>
        <authorList>
            <person name="Kwon S.-K."/>
            <person name="Kim J.F."/>
        </authorList>
    </citation>
    <scope>NUCLEOTIDE SEQUENCE [LARGE SCALE GENOMIC DNA]</scope>
    <source>
        <strain evidence="2 3">DS-3</strain>
    </source>
</reference>
<organism evidence="2 3">
    <name type="scientific">Isoptericola dokdonensis DS-3</name>
    <dbReference type="NCBI Taxonomy" id="1300344"/>
    <lineage>
        <taxon>Bacteria</taxon>
        <taxon>Bacillati</taxon>
        <taxon>Actinomycetota</taxon>
        <taxon>Actinomycetes</taxon>
        <taxon>Micrococcales</taxon>
        <taxon>Promicromonosporaceae</taxon>
        <taxon>Isoptericola</taxon>
    </lineage>
</organism>
<dbReference type="KEGG" id="ido:I598_1948"/>
<evidence type="ECO:0000313" key="3">
    <source>
        <dbReference type="Proteomes" id="UP000076794"/>
    </source>
</evidence>
<proteinExistence type="predicted"/>
<sequence length="175" mass="17685">MPTPALPVHRAVVAAVVASTVLALSACGSTAEPTPDAAEPAPAISIDAGLAVNPGDGDGPAPAPSLSAECLELQEMWAETNRALAGIDEEHPRLLVAGFREAERAFTAVEVPDVTGFDAMGDYLGSASSALADVDPDDADAVASVLTLTFSEADTARAAVAHEQVTTYLDGGCRA</sequence>
<gene>
    <name evidence="2" type="ORF">I598_1948</name>
</gene>
<evidence type="ECO:0000313" key="2">
    <source>
        <dbReference type="EMBL" id="ANC31495.1"/>
    </source>
</evidence>
<keyword evidence="1" id="KW-0732">Signal</keyword>
<name>A0A161I229_9MICO</name>
<evidence type="ECO:0000256" key="1">
    <source>
        <dbReference type="SAM" id="SignalP"/>
    </source>
</evidence>
<dbReference type="EMBL" id="CP014209">
    <property type="protein sequence ID" value="ANC31495.1"/>
    <property type="molecule type" value="Genomic_DNA"/>
</dbReference>
<keyword evidence="3" id="KW-1185">Reference proteome</keyword>
<feature type="chain" id="PRO_5007822960" description="Lipoprotein" evidence="1">
    <location>
        <begin position="32"/>
        <end position="175"/>
    </location>
</feature>
<dbReference type="AlphaFoldDB" id="A0A161I229"/>
<protein>
    <recommendedName>
        <fullName evidence="4">Lipoprotein</fullName>
    </recommendedName>
</protein>
<dbReference type="PATRIC" id="fig|1300344.3.peg.1955"/>
<evidence type="ECO:0008006" key="4">
    <source>
        <dbReference type="Google" id="ProtNLM"/>
    </source>
</evidence>